<protein>
    <recommendedName>
        <fullName evidence="2">F-box domain-containing protein</fullName>
    </recommendedName>
</protein>
<dbReference type="AlphaFoldDB" id="S7ZAW8"/>
<feature type="region of interest" description="Disordered" evidence="1">
    <location>
        <begin position="664"/>
        <end position="684"/>
    </location>
</feature>
<evidence type="ECO:0000259" key="2">
    <source>
        <dbReference type="Pfam" id="PF12937"/>
    </source>
</evidence>
<accession>S7ZAW8</accession>
<feature type="domain" description="F-box" evidence="2">
    <location>
        <begin position="20"/>
        <end position="51"/>
    </location>
</feature>
<dbReference type="CDD" id="cd09917">
    <property type="entry name" value="F-box_SF"/>
    <property type="match status" value="1"/>
</dbReference>
<dbReference type="STRING" id="933388.S7ZAW8"/>
<evidence type="ECO:0000313" key="4">
    <source>
        <dbReference type="Proteomes" id="UP000019376"/>
    </source>
</evidence>
<evidence type="ECO:0000256" key="1">
    <source>
        <dbReference type="SAM" id="MobiDB-lite"/>
    </source>
</evidence>
<dbReference type="SUPFAM" id="SSF52047">
    <property type="entry name" value="RNI-like"/>
    <property type="match status" value="1"/>
</dbReference>
<dbReference type="EMBL" id="KB644410">
    <property type="protein sequence ID" value="EPS27750.1"/>
    <property type="molecule type" value="Genomic_DNA"/>
</dbReference>
<dbReference type="OrthoDB" id="408631at2759"/>
<proteinExistence type="predicted"/>
<dbReference type="InterPro" id="IPR032675">
    <property type="entry name" value="LRR_dom_sf"/>
</dbReference>
<keyword evidence="4" id="KW-1185">Reference proteome</keyword>
<dbReference type="InterPro" id="IPR001810">
    <property type="entry name" value="F-box_dom"/>
</dbReference>
<organism evidence="3 4">
    <name type="scientific">Penicillium oxalicum (strain 114-2 / CGMCC 5302)</name>
    <name type="common">Penicillium decumbens</name>
    <dbReference type="NCBI Taxonomy" id="933388"/>
    <lineage>
        <taxon>Eukaryota</taxon>
        <taxon>Fungi</taxon>
        <taxon>Dikarya</taxon>
        <taxon>Ascomycota</taxon>
        <taxon>Pezizomycotina</taxon>
        <taxon>Eurotiomycetes</taxon>
        <taxon>Eurotiomycetidae</taxon>
        <taxon>Eurotiales</taxon>
        <taxon>Aspergillaceae</taxon>
        <taxon>Penicillium</taxon>
    </lineage>
</organism>
<evidence type="ECO:0000313" key="3">
    <source>
        <dbReference type="EMBL" id="EPS27750.1"/>
    </source>
</evidence>
<name>S7ZAW8_PENO1</name>
<feature type="region of interest" description="Disordered" evidence="1">
    <location>
        <begin position="384"/>
        <end position="426"/>
    </location>
</feature>
<reference evidence="3 4" key="1">
    <citation type="journal article" date="2013" name="PLoS ONE">
        <title>Genomic and secretomic analyses reveal unique features of the lignocellulolytic enzyme system of Penicillium decumbens.</title>
        <authorList>
            <person name="Liu G."/>
            <person name="Zhang L."/>
            <person name="Wei X."/>
            <person name="Zou G."/>
            <person name="Qin Y."/>
            <person name="Ma L."/>
            <person name="Li J."/>
            <person name="Zheng H."/>
            <person name="Wang S."/>
            <person name="Wang C."/>
            <person name="Xun L."/>
            <person name="Zhao G.-P."/>
            <person name="Zhou Z."/>
            <person name="Qu Y."/>
        </authorList>
    </citation>
    <scope>NUCLEOTIDE SEQUENCE [LARGE SCALE GENOMIC DNA]</scope>
    <source>
        <strain evidence="4">114-2 / CGMCC 5302</strain>
    </source>
</reference>
<dbReference type="eggNOG" id="ENOG502S6PB">
    <property type="taxonomic scope" value="Eukaryota"/>
</dbReference>
<dbReference type="HOGENOM" id="CLU_016204_0_0_1"/>
<sequence>MDTILPSYESAVDRDAWTIIAHYIASSDLCAASRVCRRWHAIFVPLLWGHPTAHFGAENDVVYVALARFLQCLKYARVEVRSLTRTLRLPPALSDIFDGLQPDWLKDVLEYLPCLQCLMVSKLAFLDHNAMTAWKKMGSNSRGYNLRLLLAQSEPNTTSAGLAEILMRFPRLIYLDLSYTTPARDHSVLSCLSRLENLQVLKLRSIGLKDADAEVLANAMGLRVRFLDVRNNWLTDVGIRVILQACFVPLDQPAQYWEGLRGRNHLDEQYMRYLIQPGPNHHWIEDLLHTGITHLYVAGNPITTKGVASLLASARLHALDVGTVNAADFPKLAVVERDAYPCAENLIPILGGDAGDELTMLRIHHAVATAKVLVTKSTSVACPLPHLSSQRDTRQPAEGGPRRKIDELPAESHPVTEPPDHKSQQTLYPSKLNFTDLSPSISACEVKMGSACLPTTQNDPSTSRRDLRAYRIEELLSKRPRKESPTLYLHPSHVPHLETLVLTDVPSHVPANSPIINSLIRFITDCSNEALLAKLQAGSDYSLPPGQARAKAEQQRARTLFGLQRIVLEIASTNRSHTASSWKSGAQASSTGDRDSEALWAAAADDFSFFEDMESGTSQDESDNRSPWAALNEKLARIPLDENASSQESTKSTARVRPMFQQSARHMGSGSLSPADQAAGKTQTRMSNEIDLVAELAAFRRLKRMEYEDRVRESQEWHGSSSGRPTSMIPSEVTHQLAMAQFVEGYWEGQVKILRHP</sequence>
<dbReference type="Proteomes" id="UP000019376">
    <property type="component" value="Unassembled WGS sequence"/>
</dbReference>
<dbReference type="Gene3D" id="3.80.10.10">
    <property type="entry name" value="Ribonuclease Inhibitor"/>
    <property type="match status" value="1"/>
</dbReference>
<dbReference type="PhylomeDB" id="S7ZAW8"/>
<gene>
    <name evidence="3" type="ORF">PDE_02694</name>
</gene>
<feature type="compositionally biased region" description="Basic and acidic residues" evidence="1">
    <location>
        <begin position="389"/>
        <end position="407"/>
    </location>
</feature>
<dbReference type="Pfam" id="PF12937">
    <property type="entry name" value="F-box-like"/>
    <property type="match status" value="1"/>
</dbReference>